<dbReference type="RefSeq" id="WP_241663115.1">
    <property type="nucleotide sequence ID" value="NZ_QBEW01000047.1"/>
</dbReference>
<sequence>MGIDMKKFIASGAALGAGLVLLKAYNGKKRNVWVYEDSDMHNSYEIDHEESVNAPYDHAEQGLTQLDSAYRSEWQANAFPQTKKQLEELES</sequence>
<evidence type="ECO:0000313" key="1">
    <source>
        <dbReference type="EMBL" id="RLJ86217.1"/>
    </source>
</evidence>
<name>A0A497YG52_9BACL</name>
<reference evidence="1 2" key="1">
    <citation type="submission" date="2018-10" db="EMBL/GenBank/DDBJ databases">
        <title>Genomic Encyclopedia of Type Strains, Phase IV (KMG-IV): sequencing the most valuable type-strain genomes for metagenomic binning, comparative biology and taxonomic classification.</title>
        <authorList>
            <person name="Goeker M."/>
        </authorList>
    </citation>
    <scope>NUCLEOTIDE SEQUENCE [LARGE SCALE GENOMIC DNA]</scope>
    <source>
        <strain evidence="1 2">DSM 20549</strain>
    </source>
</reference>
<proteinExistence type="predicted"/>
<evidence type="ECO:0000313" key="2">
    <source>
        <dbReference type="Proteomes" id="UP000280791"/>
    </source>
</evidence>
<keyword evidence="2" id="KW-1185">Reference proteome</keyword>
<accession>A0A497YG52</accession>
<organism evidence="1 2">
    <name type="scientific">Planococcus citreus</name>
    <dbReference type="NCBI Taxonomy" id="1373"/>
    <lineage>
        <taxon>Bacteria</taxon>
        <taxon>Bacillati</taxon>
        <taxon>Bacillota</taxon>
        <taxon>Bacilli</taxon>
        <taxon>Bacillales</taxon>
        <taxon>Caryophanaceae</taxon>
        <taxon>Planococcus</taxon>
    </lineage>
</organism>
<dbReference type="Proteomes" id="UP000280791">
    <property type="component" value="Unassembled WGS sequence"/>
</dbReference>
<dbReference type="AlphaFoldDB" id="A0A497YG52"/>
<dbReference type="EMBL" id="RCCP01000004">
    <property type="protein sequence ID" value="RLJ86217.1"/>
    <property type="molecule type" value="Genomic_DNA"/>
</dbReference>
<comment type="caution">
    <text evidence="1">The sequence shown here is derived from an EMBL/GenBank/DDBJ whole genome shotgun (WGS) entry which is preliminary data.</text>
</comment>
<gene>
    <name evidence="1" type="ORF">DFR62_2623</name>
</gene>
<protein>
    <submittedName>
        <fullName evidence="1">Uncharacterized protein</fullName>
    </submittedName>
</protein>